<dbReference type="OrthoDB" id="9813383at2"/>
<dbReference type="CDD" id="cd01741">
    <property type="entry name" value="GATase1_1"/>
    <property type="match status" value="1"/>
</dbReference>
<dbReference type="GO" id="GO:0016740">
    <property type="term" value="F:transferase activity"/>
    <property type="evidence" value="ECO:0007669"/>
    <property type="project" value="UniProtKB-KW"/>
</dbReference>
<dbReference type="InterPro" id="IPR044992">
    <property type="entry name" value="ChyE-like"/>
</dbReference>
<dbReference type="InterPro" id="IPR017926">
    <property type="entry name" value="GATASE"/>
</dbReference>
<keyword evidence="2" id="KW-0315">Glutamine amidotransferase</keyword>
<dbReference type="SUPFAM" id="SSF52317">
    <property type="entry name" value="Class I glutamine amidotransferase-like"/>
    <property type="match status" value="1"/>
</dbReference>
<accession>A0A1Z9YTS2</accession>
<dbReference type="AlphaFoldDB" id="A0A1Z9YTS2"/>
<dbReference type="EMBL" id="NEXX01000008">
    <property type="protein sequence ID" value="OUY05581.1"/>
    <property type="molecule type" value="Genomic_DNA"/>
</dbReference>
<comment type="caution">
    <text evidence="2">The sequence shown here is derived from an EMBL/GenBank/DDBJ whole genome shotgun (WGS) entry which is preliminary data.</text>
</comment>
<sequence>MSTQYINVIQHLAFEDLGSFEQVFQQLGFEIRYFHAGVNIPTEIYLDPAILIVLGGPIGVYETDIYPYLQDEIEGLKQRIAKDFATLGICLGAQLIAAACGAKVFGGHYKEIGFSRLNLSDAGFASPLKYLDGVYVLHWHGDTFDLPDQARHLASSIYYKQQAFAIGRKILALQFHVELNPANFEQWLIGHCCELNHAKIDILALREENVRYGKDLVVAAEKLLKDWLANV</sequence>
<keyword evidence="2" id="KW-0808">Transferase</keyword>
<dbReference type="GO" id="GO:0005829">
    <property type="term" value="C:cytosol"/>
    <property type="evidence" value="ECO:0007669"/>
    <property type="project" value="TreeGrafter"/>
</dbReference>
<dbReference type="Pfam" id="PF00117">
    <property type="entry name" value="GATase"/>
    <property type="match status" value="1"/>
</dbReference>
<dbReference type="Proteomes" id="UP000196536">
    <property type="component" value="Unassembled WGS sequence"/>
</dbReference>
<dbReference type="PANTHER" id="PTHR42695:SF5">
    <property type="entry name" value="GLUTAMINE AMIDOTRANSFERASE YLR126C-RELATED"/>
    <property type="match status" value="1"/>
</dbReference>
<dbReference type="InterPro" id="IPR029062">
    <property type="entry name" value="Class_I_gatase-like"/>
</dbReference>
<keyword evidence="3" id="KW-1185">Reference proteome</keyword>
<dbReference type="PROSITE" id="PS51273">
    <property type="entry name" value="GATASE_TYPE_1"/>
    <property type="match status" value="1"/>
</dbReference>
<dbReference type="NCBIfam" id="NF005458">
    <property type="entry name" value="PRK07053.1"/>
    <property type="match status" value="1"/>
</dbReference>
<dbReference type="RefSeq" id="WP_087621896.1">
    <property type="nucleotide sequence ID" value="NZ_NEXX01000008.1"/>
</dbReference>
<dbReference type="Gene3D" id="3.40.50.880">
    <property type="match status" value="1"/>
</dbReference>
<name>A0A1Z9YTS2_9GAMM</name>
<organism evidence="2 3">
    <name type="scientific">Acinetobacter populi</name>
    <dbReference type="NCBI Taxonomy" id="1582270"/>
    <lineage>
        <taxon>Bacteria</taxon>
        <taxon>Pseudomonadati</taxon>
        <taxon>Pseudomonadota</taxon>
        <taxon>Gammaproteobacteria</taxon>
        <taxon>Moraxellales</taxon>
        <taxon>Moraxellaceae</taxon>
        <taxon>Acinetobacter</taxon>
    </lineage>
</organism>
<proteinExistence type="predicted"/>
<evidence type="ECO:0000313" key="2">
    <source>
        <dbReference type="EMBL" id="OUY05581.1"/>
    </source>
</evidence>
<gene>
    <name evidence="2" type="ORF">CAP51_16695</name>
</gene>
<protein>
    <submittedName>
        <fullName evidence="2">Glutamine amidotransferase</fullName>
    </submittedName>
</protein>
<feature type="domain" description="Glutamine amidotransferase" evidence="1">
    <location>
        <begin position="23"/>
        <end position="185"/>
    </location>
</feature>
<dbReference type="PANTHER" id="PTHR42695">
    <property type="entry name" value="GLUTAMINE AMIDOTRANSFERASE YLR126C-RELATED"/>
    <property type="match status" value="1"/>
</dbReference>
<evidence type="ECO:0000259" key="1">
    <source>
        <dbReference type="Pfam" id="PF00117"/>
    </source>
</evidence>
<evidence type="ECO:0000313" key="3">
    <source>
        <dbReference type="Proteomes" id="UP000196536"/>
    </source>
</evidence>
<reference evidence="2 3" key="1">
    <citation type="submission" date="2017-05" db="EMBL/GenBank/DDBJ databases">
        <title>Acinetobacter populi ANC 5415 (= PBJ7), whole genome shotgun sequencing project.</title>
        <authorList>
            <person name="Nemec A."/>
            <person name="Radolfova-Krizova L."/>
        </authorList>
    </citation>
    <scope>NUCLEOTIDE SEQUENCE [LARGE SCALE GENOMIC DNA]</scope>
    <source>
        <strain evidence="2 3">PBJ7</strain>
    </source>
</reference>